<evidence type="ECO:0000256" key="3">
    <source>
        <dbReference type="SAM" id="MobiDB-lite"/>
    </source>
</evidence>
<dbReference type="AlphaFoldDB" id="F4Q785"/>
<feature type="region of interest" description="Disordered" evidence="3">
    <location>
        <begin position="644"/>
        <end position="688"/>
    </location>
</feature>
<dbReference type="Proteomes" id="UP000007797">
    <property type="component" value="Unassembled WGS sequence"/>
</dbReference>
<evidence type="ECO:0000256" key="4">
    <source>
        <dbReference type="SAM" id="SignalP"/>
    </source>
</evidence>
<dbReference type="RefSeq" id="XP_004354651.1">
    <property type="nucleotide sequence ID" value="XM_004354599.1"/>
</dbReference>
<dbReference type="GeneID" id="14868302"/>
<dbReference type="KEGG" id="dfa:DFA_09297"/>
<evidence type="ECO:0000313" key="6">
    <source>
        <dbReference type="Proteomes" id="UP000007797"/>
    </source>
</evidence>
<organism evidence="5 6">
    <name type="scientific">Cavenderia fasciculata</name>
    <name type="common">Slime mold</name>
    <name type="synonym">Dictyostelium fasciculatum</name>
    <dbReference type="NCBI Taxonomy" id="261658"/>
    <lineage>
        <taxon>Eukaryota</taxon>
        <taxon>Amoebozoa</taxon>
        <taxon>Evosea</taxon>
        <taxon>Eumycetozoa</taxon>
        <taxon>Dictyostelia</taxon>
        <taxon>Acytosteliales</taxon>
        <taxon>Cavenderiaceae</taxon>
        <taxon>Cavenderia</taxon>
    </lineage>
</organism>
<dbReference type="PANTHER" id="PTHR10858">
    <property type="entry name" value="DEOXYRIBONUCLEASE II"/>
    <property type="match status" value="1"/>
</dbReference>
<keyword evidence="2" id="KW-0378">Hydrolase</keyword>
<feature type="region of interest" description="Disordered" evidence="3">
    <location>
        <begin position="204"/>
        <end position="265"/>
    </location>
</feature>
<dbReference type="Pfam" id="PF03265">
    <property type="entry name" value="DNase_II"/>
    <property type="match status" value="1"/>
</dbReference>
<keyword evidence="6" id="KW-1185">Reference proteome</keyword>
<protein>
    <submittedName>
        <fullName evidence="5">Uncharacterized protein</fullName>
    </submittedName>
</protein>
<gene>
    <name evidence="5" type="ORF">DFA_09297</name>
</gene>
<evidence type="ECO:0000313" key="5">
    <source>
        <dbReference type="EMBL" id="EGG16267.1"/>
    </source>
</evidence>
<keyword evidence="4" id="KW-0732">Signal</keyword>
<feature type="region of interest" description="Disordered" evidence="3">
    <location>
        <begin position="592"/>
        <end position="615"/>
    </location>
</feature>
<feature type="compositionally biased region" description="Basic and acidic residues" evidence="3">
    <location>
        <begin position="594"/>
        <end position="611"/>
    </location>
</feature>
<dbReference type="InterPro" id="IPR004947">
    <property type="entry name" value="DNase_II"/>
</dbReference>
<feature type="compositionally biased region" description="Basic and acidic residues" evidence="3">
    <location>
        <begin position="675"/>
        <end position="688"/>
    </location>
</feature>
<evidence type="ECO:0000256" key="2">
    <source>
        <dbReference type="ARBA" id="ARBA00022801"/>
    </source>
</evidence>
<name>F4Q785_CACFS</name>
<feature type="signal peptide" evidence="4">
    <location>
        <begin position="1"/>
        <end position="28"/>
    </location>
</feature>
<evidence type="ECO:0000256" key="1">
    <source>
        <dbReference type="ARBA" id="ARBA00007527"/>
    </source>
</evidence>
<feature type="compositionally biased region" description="Acidic residues" evidence="3">
    <location>
        <begin position="222"/>
        <end position="245"/>
    </location>
</feature>
<feature type="compositionally biased region" description="Basic and acidic residues" evidence="3">
    <location>
        <begin position="204"/>
        <end position="213"/>
    </location>
</feature>
<dbReference type="OrthoDB" id="10261598at2759"/>
<feature type="chain" id="PRO_5003320665" evidence="4">
    <location>
        <begin position="29"/>
        <end position="688"/>
    </location>
</feature>
<dbReference type="PANTHER" id="PTHR10858:SF23">
    <property type="entry name" value="DEOXYRIBONUCLEASE II"/>
    <property type="match status" value="1"/>
</dbReference>
<sequence>MIKYKYLSIIITLLILSIVINNHQVVHAIQCIRDQRLFQGDEVAVDWWFIHKLRGFSDTYLYFDSLMGEEDLKVGRFLRSKNSALGATMIKIDKTVTYLAFNDQVTKKMKSSFKINAHEKGIIAWDKGQGEDGIYIHHSMPNFPNSIFEGRRVSHETWASPYMEDDQLIDDKFSDIFPFLGWHNNFFPTNVMSQTSLFRNGHRDLVTKTKPQDDDAYVPPGEEPEEEDLDHEIDTDEKPEFDDTAIDPKRDVDSTLHPISRNHSNKSKALDINPYALSMENKNVFGQHLFCLTLFDANSKVPDKWSCEKDEDNPPPPGEDTMIGLFLKFLARGSGNGITYTHSYGLEEDDKKYLKFRPDDHYSTEFEKQCFQFKNQPFYFATSTLKRHQEEDGMVSIHSKYSDVWGILEEPCNQDNLQERPCLGQGEKLWISTWRGSNKVDTSLKEHREKLQLATFAKTFTSNEMEQTITWGRTSISVSGSENAESFGTTSDHSKFAYLFDDKKDRLWNIAISGGNLHTYNPIKDKYQGSNAFLICFASNNLANALENIRVKENEKVDVKKLLWTRSTKLQEFADIFNKNLKAIGNAMGLESELEMKEEKEEKEEKEKEELTSEQQSAINYANTLLAISGEKAVFYSNVVFDQPTRDENNQPIRKQGIPTTIDTRTPPVKRRSERIRSQTDAKRQRKF</sequence>
<reference evidence="6" key="1">
    <citation type="journal article" date="2011" name="Genome Res.">
        <title>Phylogeny-wide analysis of social amoeba genomes highlights ancient origins for complex intercellular communication.</title>
        <authorList>
            <person name="Heidel A.J."/>
            <person name="Lawal H.M."/>
            <person name="Felder M."/>
            <person name="Schilde C."/>
            <person name="Helps N.R."/>
            <person name="Tunggal B."/>
            <person name="Rivero F."/>
            <person name="John U."/>
            <person name="Schleicher M."/>
            <person name="Eichinger L."/>
            <person name="Platzer M."/>
            <person name="Noegel A.A."/>
            <person name="Schaap P."/>
            <person name="Gloeckner G."/>
        </authorList>
    </citation>
    <scope>NUCLEOTIDE SEQUENCE [LARGE SCALE GENOMIC DNA]</scope>
    <source>
        <strain evidence="6">SH3</strain>
    </source>
</reference>
<dbReference type="EMBL" id="GL883024">
    <property type="protein sequence ID" value="EGG16267.1"/>
    <property type="molecule type" value="Genomic_DNA"/>
</dbReference>
<dbReference type="GO" id="GO:0004531">
    <property type="term" value="F:deoxyribonuclease II activity"/>
    <property type="evidence" value="ECO:0007669"/>
    <property type="project" value="InterPro"/>
</dbReference>
<proteinExistence type="inferred from homology"/>
<comment type="similarity">
    <text evidence="1">Belongs to the DNase II family.</text>
</comment>
<accession>F4Q785</accession>
<feature type="compositionally biased region" description="Polar residues" evidence="3">
    <location>
        <begin position="650"/>
        <end position="664"/>
    </location>
</feature>